<dbReference type="HAMAP" id="MF_01895">
    <property type="entry name" value="RNase_R"/>
    <property type="match status" value="1"/>
</dbReference>
<comment type="similarity">
    <text evidence="8">Belongs to the RNR ribonuclease family. RNase R subfamily.</text>
</comment>
<evidence type="ECO:0000256" key="9">
    <source>
        <dbReference type="SAM" id="MobiDB-lite"/>
    </source>
</evidence>
<dbReference type="SMART" id="SM00955">
    <property type="entry name" value="RNB"/>
    <property type="match status" value="1"/>
</dbReference>
<dbReference type="Proteomes" id="UP000199659">
    <property type="component" value="Unassembled WGS sequence"/>
</dbReference>
<reference evidence="11 12" key="1">
    <citation type="submission" date="2016-10" db="EMBL/GenBank/DDBJ databases">
        <authorList>
            <person name="de Groot N.N."/>
        </authorList>
    </citation>
    <scope>NUCLEOTIDE SEQUENCE [LARGE SCALE GENOMIC DNA]</scope>
    <source>
        <strain evidence="11 12">743A</strain>
    </source>
</reference>
<dbReference type="EC" id="3.1.13.1" evidence="8"/>
<comment type="function">
    <text evidence="8">3'-5' exoribonuclease that releases 5'-nucleoside monophosphates and is involved in maturation of structured RNAs.</text>
</comment>
<keyword evidence="6 8" id="KW-0269">Exonuclease</keyword>
<dbReference type="GO" id="GO:0006402">
    <property type="term" value="P:mRNA catabolic process"/>
    <property type="evidence" value="ECO:0007669"/>
    <property type="project" value="TreeGrafter"/>
</dbReference>
<comment type="subcellular location">
    <subcellularLocation>
        <location evidence="2 8">Cytoplasm</location>
    </subcellularLocation>
</comment>
<protein>
    <recommendedName>
        <fullName evidence="8">Ribonuclease R</fullName>
        <shortName evidence="8">RNase R</shortName>
        <ecNumber evidence="8">3.1.13.1</ecNumber>
    </recommendedName>
</protein>
<dbReference type="PANTHER" id="PTHR23355:SF9">
    <property type="entry name" value="DIS3-LIKE EXONUCLEASE 2"/>
    <property type="match status" value="1"/>
</dbReference>
<organism evidence="11 12">
    <name type="scientific">Anaeromicropila populeti</name>
    <dbReference type="NCBI Taxonomy" id="37658"/>
    <lineage>
        <taxon>Bacteria</taxon>
        <taxon>Bacillati</taxon>
        <taxon>Bacillota</taxon>
        <taxon>Clostridia</taxon>
        <taxon>Lachnospirales</taxon>
        <taxon>Lachnospiraceae</taxon>
        <taxon>Anaeromicropila</taxon>
    </lineage>
</organism>
<evidence type="ECO:0000256" key="1">
    <source>
        <dbReference type="ARBA" id="ARBA00001849"/>
    </source>
</evidence>
<feature type="compositionally biased region" description="Basic and acidic residues" evidence="9">
    <location>
        <begin position="726"/>
        <end position="753"/>
    </location>
</feature>
<dbReference type="Pfam" id="PF08206">
    <property type="entry name" value="OB_RNB"/>
    <property type="match status" value="1"/>
</dbReference>
<dbReference type="Pfam" id="PF00575">
    <property type="entry name" value="S1"/>
    <property type="match status" value="1"/>
</dbReference>
<dbReference type="InterPro" id="IPR050180">
    <property type="entry name" value="RNR_Ribonuclease"/>
</dbReference>
<dbReference type="RefSeq" id="WP_092559456.1">
    <property type="nucleotide sequence ID" value="NZ_FOYZ01000003.1"/>
</dbReference>
<evidence type="ECO:0000256" key="5">
    <source>
        <dbReference type="ARBA" id="ARBA00022801"/>
    </source>
</evidence>
<gene>
    <name evidence="8" type="primary">rnr</name>
    <name evidence="11" type="ORF">SAMN05661086_00841</name>
</gene>
<sequence>MLDKQVLEEKKKLVYEYMISKEYKPVKFKEMAGILQVPKAEKQDLREVMESLISEGKISIDVKGKFKAAHSDLKVGVFTGTQKGYGFVSIEGEQEDVYIPENATKGALHNDKVQIQILEAKSGKRKEGKVVSILERGTDMVVGTFAKSKNFGFVVADNQRFAKDIYIPKAQTKGAVTGHKVVVEITSYGGKDKNPEGKVVEILGHINDPGVDIISVIKAFNLPESYPEAVMKQVEKIPEEISGDDRAGRMDIREWQMVTIDGEDAKDLDDAITISKEGDIYKLGVHIADVTQYVKENTPLDQEALSRGTSIYLVDRVIPMLPHALSNGICSLNAGVDRLALSCFMEFDLKGNLLSHKIAETVVNVTRRMTYTSVKKILEDHDEDEIKEYQELVPMFERMEELAKLLREKRRRRGSIDFDFPESKLILDEKGKPIDIKPYDRNTATKIIEEFMLAANETIAEDYFWQELPFVYRTHENPDPEKIMKLGIFINNFGYSIKISQDDIHPKELQKLIEKIEGTPEEALISRLTLRSMKQAKYTVNGEGHFGLAAKYYCHFTSPIRRYPDLQIHRIIKENLRNGLSEKRLSHYEKILPDVALRSSMMERRADEAEREVEKMKKAEYMGQFLGESFEGVISGITTWGMFVELPNTVEGMIRVTALKDDYYFYDEEKYMMVGEHTNKTYKLGEKIKVVVVGVDKLLKTIDFELAEDDEEGQDFSKDRRKRKSERSLKKGTRKSDIQEKENDVKIEEDNSK</sequence>
<evidence type="ECO:0000259" key="10">
    <source>
        <dbReference type="PROSITE" id="PS50126"/>
    </source>
</evidence>
<dbReference type="InterPro" id="IPR003029">
    <property type="entry name" value="S1_domain"/>
</dbReference>
<dbReference type="Pfam" id="PF17876">
    <property type="entry name" value="CSD2"/>
    <property type="match status" value="1"/>
</dbReference>
<dbReference type="AlphaFoldDB" id="A0A1I6IKG7"/>
<dbReference type="InterPro" id="IPR013223">
    <property type="entry name" value="RNase_B_OB_dom"/>
</dbReference>
<evidence type="ECO:0000256" key="7">
    <source>
        <dbReference type="ARBA" id="ARBA00022884"/>
    </source>
</evidence>
<name>A0A1I6IKG7_9FIRM</name>
<dbReference type="FunFam" id="2.40.50.140:FF:000219">
    <property type="entry name" value="Ribonuclease R"/>
    <property type="match status" value="1"/>
</dbReference>
<keyword evidence="5 8" id="KW-0378">Hydrolase</keyword>
<dbReference type="Pfam" id="PF00773">
    <property type="entry name" value="RNB"/>
    <property type="match status" value="1"/>
</dbReference>
<dbReference type="InterPro" id="IPR011805">
    <property type="entry name" value="RNase_R"/>
</dbReference>
<evidence type="ECO:0000256" key="8">
    <source>
        <dbReference type="HAMAP-Rule" id="MF_01895"/>
    </source>
</evidence>
<evidence type="ECO:0000256" key="2">
    <source>
        <dbReference type="ARBA" id="ARBA00004496"/>
    </source>
</evidence>
<dbReference type="InterPro" id="IPR012340">
    <property type="entry name" value="NA-bd_OB-fold"/>
</dbReference>
<dbReference type="InterPro" id="IPR040476">
    <property type="entry name" value="CSD2"/>
</dbReference>
<dbReference type="SMART" id="SM00316">
    <property type="entry name" value="S1"/>
    <property type="match status" value="1"/>
</dbReference>
<dbReference type="InterPro" id="IPR011129">
    <property type="entry name" value="CSD"/>
</dbReference>
<evidence type="ECO:0000313" key="12">
    <source>
        <dbReference type="Proteomes" id="UP000199659"/>
    </source>
</evidence>
<evidence type="ECO:0000256" key="6">
    <source>
        <dbReference type="ARBA" id="ARBA00022839"/>
    </source>
</evidence>
<dbReference type="InterPro" id="IPR004476">
    <property type="entry name" value="RNase_II/RNase_R"/>
</dbReference>
<dbReference type="NCBIfam" id="TIGR00358">
    <property type="entry name" value="3_prime_RNase"/>
    <property type="match status" value="1"/>
</dbReference>
<evidence type="ECO:0000256" key="4">
    <source>
        <dbReference type="ARBA" id="ARBA00022722"/>
    </source>
</evidence>
<keyword evidence="12" id="KW-1185">Reference proteome</keyword>
<dbReference type="NCBIfam" id="TIGR02063">
    <property type="entry name" value="RNase_R"/>
    <property type="match status" value="1"/>
</dbReference>
<dbReference type="GO" id="GO:0003723">
    <property type="term" value="F:RNA binding"/>
    <property type="evidence" value="ECO:0007669"/>
    <property type="project" value="UniProtKB-UniRule"/>
</dbReference>
<dbReference type="GO" id="GO:0005829">
    <property type="term" value="C:cytosol"/>
    <property type="evidence" value="ECO:0007669"/>
    <property type="project" value="TreeGrafter"/>
</dbReference>
<evidence type="ECO:0000313" key="11">
    <source>
        <dbReference type="EMBL" id="SFR67212.1"/>
    </source>
</evidence>
<dbReference type="PROSITE" id="PS50126">
    <property type="entry name" value="S1"/>
    <property type="match status" value="1"/>
</dbReference>
<evidence type="ECO:0000256" key="3">
    <source>
        <dbReference type="ARBA" id="ARBA00022490"/>
    </source>
</evidence>
<proteinExistence type="inferred from homology"/>
<feature type="region of interest" description="Disordered" evidence="9">
    <location>
        <begin position="711"/>
        <end position="753"/>
    </location>
</feature>
<dbReference type="SMART" id="SM00357">
    <property type="entry name" value="CSP"/>
    <property type="match status" value="2"/>
</dbReference>
<dbReference type="GO" id="GO:0008859">
    <property type="term" value="F:exoribonuclease II activity"/>
    <property type="evidence" value="ECO:0007669"/>
    <property type="project" value="UniProtKB-UniRule"/>
</dbReference>
<dbReference type="PANTHER" id="PTHR23355">
    <property type="entry name" value="RIBONUCLEASE"/>
    <property type="match status" value="1"/>
</dbReference>
<keyword evidence="4 8" id="KW-0540">Nuclease</keyword>
<dbReference type="OrthoDB" id="9764149at2"/>
<accession>A0A1I6IKG7</accession>
<feature type="domain" description="S1 motif" evidence="10">
    <location>
        <begin position="627"/>
        <end position="707"/>
    </location>
</feature>
<comment type="catalytic activity">
    <reaction evidence="1 8">
        <text>Exonucleolytic cleavage in the 3'- to 5'-direction to yield nucleoside 5'-phosphates.</text>
        <dbReference type="EC" id="3.1.13.1"/>
    </reaction>
</comment>
<keyword evidence="3 8" id="KW-0963">Cytoplasm</keyword>
<dbReference type="SUPFAM" id="SSF50249">
    <property type="entry name" value="Nucleic acid-binding proteins"/>
    <property type="match status" value="4"/>
</dbReference>
<dbReference type="EMBL" id="FOYZ01000003">
    <property type="protein sequence ID" value="SFR67212.1"/>
    <property type="molecule type" value="Genomic_DNA"/>
</dbReference>
<dbReference type="InterPro" id="IPR001900">
    <property type="entry name" value="RNase_II/R"/>
</dbReference>
<keyword evidence="7 8" id="KW-0694">RNA-binding</keyword>
<dbReference type="STRING" id="37658.SAMN05661086_00841"/>
<dbReference type="CDD" id="cd04471">
    <property type="entry name" value="S1_RNase_R"/>
    <property type="match status" value="1"/>
</dbReference>
<dbReference type="Gene3D" id="2.40.50.140">
    <property type="entry name" value="Nucleic acid-binding proteins"/>
    <property type="match status" value="3"/>
</dbReference>